<keyword evidence="2" id="KW-1185">Reference proteome</keyword>
<dbReference type="Proteomes" id="UP000314294">
    <property type="component" value="Unassembled WGS sequence"/>
</dbReference>
<dbReference type="EMBL" id="SRLO01000114">
    <property type="protein sequence ID" value="TNN74439.1"/>
    <property type="molecule type" value="Genomic_DNA"/>
</dbReference>
<accession>A0A4Z2I8P3</accession>
<evidence type="ECO:0000313" key="2">
    <source>
        <dbReference type="Proteomes" id="UP000314294"/>
    </source>
</evidence>
<proteinExistence type="predicted"/>
<evidence type="ECO:0000313" key="1">
    <source>
        <dbReference type="EMBL" id="TNN74439.1"/>
    </source>
</evidence>
<sequence length="70" mass="7890">MLSIRYNYSECVARALVCCRCDGIGYPLTPIFVCVTQVISREPEPTASHTLHTLSVDAFRVPLVEYKAER</sequence>
<organism evidence="1 2">
    <name type="scientific">Liparis tanakae</name>
    <name type="common">Tanaka's snailfish</name>
    <dbReference type="NCBI Taxonomy" id="230148"/>
    <lineage>
        <taxon>Eukaryota</taxon>
        <taxon>Metazoa</taxon>
        <taxon>Chordata</taxon>
        <taxon>Craniata</taxon>
        <taxon>Vertebrata</taxon>
        <taxon>Euteleostomi</taxon>
        <taxon>Actinopterygii</taxon>
        <taxon>Neopterygii</taxon>
        <taxon>Teleostei</taxon>
        <taxon>Neoteleostei</taxon>
        <taxon>Acanthomorphata</taxon>
        <taxon>Eupercaria</taxon>
        <taxon>Perciformes</taxon>
        <taxon>Cottioidei</taxon>
        <taxon>Cottales</taxon>
        <taxon>Liparidae</taxon>
        <taxon>Liparis</taxon>
    </lineage>
</organism>
<gene>
    <name evidence="1" type="ORF">EYF80_015398</name>
</gene>
<dbReference type="AlphaFoldDB" id="A0A4Z2I8P3"/>
<reference evidence="1 2" key="1">
    <citation type="submission" date="2019-03" db="EMBL/GenBank/DDBJ databases">
        <title>First draft genome of Liparis tanakae, snailfish: a comprehensive survey of snailfish specific genes.</title>
        <authorList>
            <person name="Kim W."/>
            <person name="Song I."/>
            <person name="Jeong J.-H."/>
            <person name="Kim D."/>
            <person name="Kim S."/>
            <person name="Ryu S."/>
            <person name="Song J.Y."/>
            <person name="Lee S.K."/>
        </authorList>
    </citation>
    <scope>NUCLEOTIDE SEQUENCE [LARGE SCALE GENOMIC DNA]</scope>
    <source>
        <tissue evidence="1">Muscle</tissue>
    </source>
</reference>
<protein>
    <submittedName>
        <fullName evidence="1">Uncharacterized protein</fullName>
    </submittedName>
</protein>
<comment type="caution">
    <text evidence="1">The sequence shown here is derived from an EMBL/GenBank/DDBJ whole genome shotgun (WGS) entry which is preliminary data.</text>
</comment>
<name>A0A4Z2I8P3_9TELE</name>